<comment type="caution">
    <text evidence="1">The sequence shown here is derived from an EMBL/GenBank/DDBJ whole genome shotgun (WGS) entry which is preliminary data.</text>
</comment>
<accession>A0AAV3RY85</accession>
<evidence type="ECO:0000313" key="1">
    <source>
        <dbReference type="EMBL" id="GAA0186187.1"/>
    </source>
</evidence>
<dbReference type="PANTHER" id="PTHR10775:SF188">
    <property type="entry name" value="TRANSPOSASE-ASSOCIATED DOMAIN-CONTAINING PROTEIN"/>
    <property type="match status" value="1"/>
</dbReference>
<evidence type="ECO:0000313" key="2">
    <source>
        <dbReference type="Proteomes" id="UP001454036"/>
    </source>
</evidence>
<dbReference type="AlphaFoldDB" id="A0AAV3RY85"/>
<organism evidence="1 2">
    <name type="scientific">Lithospermum erythrorhizon</name>
    <name type="common">Purple gromwell</name>
    <name type="synonym">Lithospermum officinale var. erythrorhizon</name>
    <dbReference type="NCBI Taxonomy" id="34254"/>
    <lineage>
        <taxon>Eukaryota</taxon>
        <taxon>Viridiplantae</taxon>
        <taxon>Streptophyta</taxon>
        <taxon>Embryophyta</taxon>
        <taxon>Tracheophyta</taxon>
        <taxon>Spermatophyta</taxon>
        <taxon>Magnoliopsida</taxon>
        <taxon>eudicotyledons</taxon>
        <taxon>Gunneridae</taxon>
        <taxon>Pentapetalae</taxon>
        <taxon>asterids</taxon>
        <taxon>lamiids</taxon>
        <taxon>Boraginales</taxon>
        <taxon>Boraginaceae</taxon>
        <taxon>Boraginoideae</taxon>
        <taxon>Lithospermeae</taxon>
        <taxon>Lithospermum</taxon>
    </lineage>
</organism>
<keyword evidence="2" id="KW-1185">Reference proteome</keyword>
<reference evidence="1 2" key="1">
    <citation type="submission" date="2024-01" db="EMBL/GenBank/DDBJ databases">
        <title>The complete chloroplast genome sequence of Lithospermum erythrorhizon: insights into the phylogenetic relationship among Boraginaceae species and the maternal lineages of purple gromwells.</title>
        <authorList>
            <person name="Okada T."/>
            <person name="Watanabe K."/>
        </authorList>
    </citation>
    <scope>NUCLEOTIDE SEQUENCE [LARGE SCALE GENOMIC DNA]</scope>
</reference>
<name>A0AAV3RY85_LITER</name>
<dbReference type="EMBL" id="BAABME010013451">
    <property type="protein sequence ID" value="GAA0186187.1"/>
    <property type="molecule type" value="Genomic_DNA"/>
</dbReference>
<gene>
    <name evidence="1" type="ORF">LIER_33475</name>
</gene>
<proteinExistence type="predicted"/>
<dbReference type="PANTHER" id="PTHR10775">
    <property type="entry name" value="OS08G0208400 PROTEIN"/>
    <property type="match status" value="1"/>
</dbReference>
<dbReference type="Proteomes" id="UP001454036">
    <property type="component" value="Unassembled WGS sequence"/>
</dbReference>
<protein>
    <submittedName>
        <fullName evidence="1">Uncharacterized protein</fullName>
    </submittedName>
</protein>
<sequence length="185" mass="21399">MDKSWIESDDRALTIYMSGVQSFLDFMLSGKESEGPNDDTKKFFRLMEEAEVELYPGCKNFSKLLFIVRLLQEKVINGWTDKSVDKLLNSFSLVLPEGSRVPASYYEAKKITEDLGFTSQKIDACPNNCMLFRDEDNLRETFEICGASRYRDRDRNISAKHMKSFPLKPRLQKLFMSSKTASLMR</sequence>